<name>A0A5R9E9L4_9ACTN</name>
<dbReference type="OrthoDB" id="3504495at2"/>
<feature type="domain" description="HTH cro/C1-type" evidence="1">
    <location>
        <begin position="12"/>
        <end position="67"/>
    </location>
</feature>
<reference evidence="2 3" key="1">
    <citation type="submission" date="2019-05" db="EMBL/GenBank/DDBJ databases">
        <title>Streptomyces marianii sp. nov., a novel marine actinomycete from southern coast of India.</title>
        <authorList>
            <person name="Iniyan A.M."/>
            <person name="Wink J."/>
            <person name="Ramprasad E."/>
            <person name="Ramana C.V."/>
            <person name="Bunk B."/>
            <person name="Sproer C."/>
            <person name="Joseph F.-J.R.S."/>
            <person name="Vincent S.G.P."/>
        </authorList>
    </citation>
    <scope>NUCLEOTIDE SEQUENCE [LARGE SCALE GENOMIC DNA]</scope>
    <source>
        <strain evidence="2 3">ICN19</strain>
    </source>
</reference>
<dbReference type="InterPro" id="IPR001387">
    <property type="entry name" value="Cro/C1-type_HTH"/>
</dbReference>
<dbReference type="PROSITE" id="PS50943">
    <property type="entry name" value="HTH_CROC1"/>
    <property type="match status" value="1"/>
</dbReference>
<dbReference type="EMBL" id="VAWE01000001">
    <property type="protein sequence ID" value="TLQ45907.1"/>
    <property type="molecule type" value="Genomic_DNA"/>
</dbReference>
<proteinExistence type="predicted"/>
<gene>
    <name evidence="2" type="ORF">FEF34_25520</name>
</gene>
<accession>A0A5R9E9L4</accession>
<organism evidence="2 3">
    <name type="scientific">Streptomyces marianii</name>
    <dbReference type="NCBI Taxonomy" id="1817406"/>
    <lineage>
        <taxon>Bacteria</taxon>
        <taxon>Bacillati</taxon>
        <taxon>Actinomycetota</taxon>
        <taxon>Actinomycetes</taxon>
        <taxon>Kitasatosporales</taxon>
        <taxon>Streptomycetaceae</taxon>
        <taxon>Streptomyces</taxon>
    </lineage>
</organism>
<dbReference type="Gene3D" id="1.10.260.40">
    <property type="entry name" value="lambda repressor-like DNA-binding domains"/>
    <property type="match status" value="1"/>
</dbReference>
<keyword evidence="3" id="KW-1185">Reference proteome</keyword>
<evidence type="ECO:0000313" key="2">
    <source>
        <dbReference type="EMBL" id="TLQ45907.1"/>
    </source>
</evidence>
<dbReference type="InterPro" id="IPR010982">
    <property type="entry name" value="Lambda_DNA-bd_dom_sf"/>
</dbReference>
<dbReference type="SMART" id="SM00530">
    <property type="entry name" value="HTH_XRE"/>
    <property type="match status" value="1"/>
</dbReference>
<dbReference type="GO" id="GO:0003677">
    <property type="term" value="F:DNA binding"/>
    <property type="evidence" value="ECO:0007669"/>
    <property type="project" value="InterPro"/>
</dbReference>
<evidence type="ECO:0000313" key="3">
    <source>
        <dbReference type="Proteomes" id="UP000305921"/>
    </source>
</evidence>
<dbReference type="AlphaFoldDB" id="A0A5R9E9L4"/>
<dbReference type="SUPFAM" id="SSF47413">
    <property type="entry name" value="lambda repressor-like DNA-binding domains"/>
    <property type="match status" value="1"/>
</dbReference>
<comment type="caution">
    <text evidence="2">The sequence shown here is derived from an EMBL/GenBank/DDBJ whole genome shotgun (WGS) entry which is preliminary data.</text>
</comment>
<evidence type="ECO:0000259" key="1">
    <source>
        <dbReference type="PROSITE" id="PS50943"/>
    </source>
</evidence>
<dbReference type="Proteomes" id="UP000305921">
    <property type="component" value="Unassembled WGS sequence"/>
</dbReference>
<dbReference type="CDD" id="cd00093">
    <property type="entry name" value="HTH_XRE"/>
    <property type="match status" value="1"/>
</dbReference>
<sequence>MMGADLSTGQRVARARRRIGWDQAQLAAAVDRSVSWVSKVETGRLPLDRMSILGQLAEVLGVEVIELTGQPYRHETSELDSGHASIPGLRLALQQATMPGGAALIATTELPTLPDLVSRVAAAEQLRQDAKFTALGDVLPQILRDLIVLCDAVTGDDVGQAEALMLRASHMARVSSNLLGHHDLGWSAVQRELVAAERAESPVLQAAARWDLCGVWLHEGELNAARDMARRALDDLEPHMAAGDEPVRALWGAMHLRAAVAWSRLWHRAEAESHLAEARQVATGLPDDGNVFQTQFNAVNTEIHSVEVSLELGHPRDVSSRAELVDVMRIASGERQSHFWVCTAAGHMMNRKAAPAAEAILRADSIAPQHVRNRPVARNLVDDLRSTDRHARTEEIRRLAAHMKLG</sequence>
<dbReference type="Pfam" id="PF13560">
    <property type="entry name" value="HTH_31"/>
    <property type="match status" value="1"/>
</dbReference>
<protein>
    <submittedName>
        <fullName evidence="2">Helix-turn-helix transcriptional regulator</fullName>
    </submittedName>
</protein>